<gene>
    <name evidence="10" type="primary">engB</name>
    <name evidence="12" type="ORF">GPEL0_01f4966</name>
</gene>
<accession>A0ABQ0MP11</accession>
<dbReference type="InterPro" id="IPR006073">
    <property type="entry name" value="GTP-bd"/>
</dbReference>
<dbReference type="EMBL" id="BDQG01000001">
    <property type="protein sequence ID" value="GAW68562.1"/>
    <property type="molecule type" value="Genomic_DNA"/>
</dbReference>
<proteinExistence type="inferred from homology"/>
<evidence type="ECO:0000256" key="5">
    <source>
        <dbReference type="ARBA" id="ARBA00022741"/>
    </source>
</evidence>
<keyword evidence="5 10" id="KW-0547">Nucleotide-binding</keyword>
<feature type="domain" description="EngB-type G" evidence="11">
    <location>
        <begin position="22"/>
        <end position="194"/>
    </location>
</feature>
<dbReference type="Pfam" id="PF01926">
    <property type="entry name" value="MMR_HSR1"/>
    <property type="match status" value="1"/>
</dbReference>
<name>A0ABQ0MP11_9BACT</name>
<evidence type="ECO:0000256" key="3">
    <source>
        <dbReference type="ARBA" id="ARBA00022618"/>
    </source>
</evidence>
<reference evidence="13" key="1">
    <citation type="submission" date="2017-05" db="EMBL/GenBank/DDBJ databases">
        <title>Draft genome sequence of Geobacter pelophilus, a iron(III)-reducing bacteria.</title>
        <authorList>
            <person name="Aoyagi T."/>
            <person name="Koike H."/>
            <person name="Morita T."/>
            <person name="Sato Y."/>
            <person name="Habe H."/>
            <person name="Hori T."/>
        </authorList>
    </citation>
    <scope>NUCLEOTIDE SEQUENCE [LARGE SCALE GENOMIC DNA]</scope>
    <source>
        <strain evidence="13">Drf2</strain>
    </source>
</reference>
<dbReference type="InterPro" id="IPR027417">
    <property type="entry name" value="P-loop_NTPase"/>
</dbReference>
<organism evidence="12 13">
    <name type="scientific">Geoanaerobacter pelophilus</name>
    <dbReference type="NCBI Taxonomy" id="60036"/>
    <lineage>
        <taxon>Bacteria</taxon>
        <taxon>Pseudomonadati</taxon>
        <taxon>Thermodesulfobacteriota</taxon>
        <taxon>Desulfuromonadia</taxon>
        <taxon>Geobacterales</taxon>
        <taxon>Geobacteraceae</taxon>
        <taxon>Geoanaerobacter</taxon>
    </lineage>
</organism>
<dbReference type="Gene3D" id="3.40.50.300">
    <property type="entry name" value="P-loop containing nucleotide triphosphate hydrolases"/>
    <property type="match status" value="1"/>
</dbReference>
<dbReference type="PANTHER" id="PTHR11649">
    <property type="entry name" value="MSS1/TRME-RELATED GTP-BINDING PROTEIN"/>
    <property type="match status" value="1"/>
</dbReference>
<evidence type="ECO:0000313" key="12">
    <source>
        <dbReference type="EMBL" id="GAW68562.1"/>
    </source>
</evidence>
<evidence type="ECO:0000256" key="7">
    <source>
        <dbReference type="ARBA" id="ARBA00023134"/>
    </source>
</evidence>
<evidence type="ECO:0000259" key="11">
    <source>
        <dbReference type="PROSITE" id="PS51706"/>
    </source>
</evidence>
<comment type="similarity">
    <text evidence="2 10">Belongs to the TRAFAC class TrmE-Era-EngA-EngB-Septin-like GTPase superfamily. EngB GTPase family.</text>
</comment>
<keyword evidence="9 10" id="KW-0131">Cell cycle</keyword>
<comment type="caution">
    <text evidence="12">The sequence shown here is derived from an EMBL/GenBank/DDBJ whole genome shotgun (WGS) entry which is preliminary data.</text>
</comment>
<evidence type="ECO:0000313" key="13">
    <source>
        <dbReference type="Proteomes" id="UP000194153"/>
    </source>
</evidence>
<comment type="function">
    <text evidence="10">Necessary for normal cell division and for the maintenance of normal septation.</text>
</comment>
<evidence type="ECO:0000256" key="6">
    <source>
        <dbReference type="ARBA" id="ARBA00022842"/>
    </source>
</evidence>
<dbReference type="InterPro" id="IPR030393">
    <property type="entry name" value="G_ENGB_dom"/>
</dbReference>
<comment type="cofactor">
    <cofactor evidence="1">
        <name>Mg(2+)</name>
        <dbReference type="ChEBI" id="CHEBI:18420"/>
    </cofactor>
</comment>
<evidence type="ECO:0000256" key="2">
    <source>
        <dbReference type="ARBA" id="ARBA00009638"/>
    </source>
</evidence>
<evidence type="ECO:0000256" key="1">
    <source>
        <dbReference type="ARBA" id="ARBA00001946"/>
    </source>
</evidence>
<evidence type="ECO:0000256" key="4">
    <source>
        <dbReference type="ARBA" id="ARBA00022723"/>
    </source>
</evidence>
<dbReference type="RefSeq" id="WP_085814717.1">
    <property type="nucleotide sequence ID" value="NZ_BDQG01000001.1"/>
</dbReference>
<dbReference type="PROSITE" id="PS51706">
    <property type="entry name" value="G_ENGB"/>
    <property type="match status" value="1"/>
</dbReference>
<evidence type="ECO:0000256" key="9">
    <source>
        <dbReference type="ARBA" id="ARBA00023306"/>
    </source>
</evidence>
<keyword evidence="13" id="KW-1185">Reference proteome</keyword>
<dbReference type="NCBIfam" id="TIGR03598">
    <property type="entry name" value="GTPase_YsxC"/>
    <property type="match status" value="1"/>
</dbReference>
<keyword evidence="6" id="KW-0460">Magnesium</keyword>
<dbReference type="CDD" id="cd01876">
    <property type="entry name" value="YihA_EngB"/>
    <property type="match status" value="1"/>
</dbReference>
<keyword evidence="7 10" id="KW-0342">GTP-binding</keyword>
<dbReference type="PANTHER" id="PTHR11649:SF13">
    <property type="entry name" value="ENGB-TYPE G DOMAIN-CONTAINING PROTEIN"/>
    <property type="match status" value="1"/>
</dbReference>
<keyword evidence="4" id="KW-0479">Metal-binding</keyword>
<evidence type="ECO:0000256" key="10">
    <source>
        <dbReference type="HAMAP-Rule" id="MF_00321"/>
    </source>
</evidence>
<dbReference type="Proteomes" id="UP000194153">
    <property type="component" value="Unassembled WGS sequence"/>
</dbReference>
<dbReference type="InterPro" id="IPR019987">
    <property type="entry name" value="GTP-bd_ribosome_bio_YsxC"/>
</dbReference>
<sequence>MIVKQTEFIKSATKPSHYPEGSLPEIAFAGRSNVGKSSLVNVLVNRKNLVRTSSTPGRTQLINFFQVNDDFMLVDLPGYGYAKVPLAVKKEWRPMMETYLSKRRNLRGVVLILDIRRTPTEEDLQMLTWLRAFSVPPIIVITKCDKVSKNERARQSSIIMEKLQLKKEDLNYFSALSREGKDAVWARIDALLAPEAAEAAEIPQDPAQLDPVID</sequence>
<keyword evidence="8 10" id="KW-0717">Septation</keyword>
<evidence type="ECO:0000256" key="8">
    <source>
        <dbReference type="ARBA" id="ARBA00023210"/>
    </source>
</evidence>
<protein>
    <recommendedName>
        <fullName evidence="10">Probable GTP-binding protein EngB</fullName>
    </recommendedName>
</protein>
<keyword evidence="3 10" id="KW-0132">Cell division</keyword>
<dbReference type="HAMAP" id="MF_00321">
    <property type="entry name" value="GTPase_EngB"/>
    <property type="match status" value="1"/>
</dbReference>
<dbReference type="SUPFAM" id="SSF52540">
    <property type="entry name" value="P-loop containing nucleoside triphosphate hydrolases"/>
    <property type="match status" value="1"/>
</dbReference>